<dbReference type="OrthoDB" id="9764015at2"/>
<evidence type="ECO:0000313" key="4">
    <source>
        <dbReference type="Proteomes" id="UP000323856"/>
    </source>
</evidence>
<dbReference type="PANTHER" id="PTHR37826">
    <property type="entry name" value="FLOTILLIN BAND_7_5 DOMAIN PROTEIN"/>
    <property type="match status" value="1"/>
</dbReference>
<dbReference type="RefSeq" id="WP_149618917.1">
    <property type="nucleotide sequence ID" value="NZ_VOBL01000004.1"/>
</dbReference>
<proteinExistence type="predicted"/>
<sequence length="374" mass="40435">MSIIQAFTGALSGTFADQWKDIITAGRFDEQTAVTPGILKQTNAGRGTNYKGSTGVVSNGSKIFVPENTAAFIFSQAGIETIITQAGGYEYQNGQNSIFNGDGVKESFVDQVTARIGFGGQTSDQKQIAFVNLREIRGIKFGTRGPLVYNDLFYGTDLEITAFGTFSLRIANVESFIKNFVPANVFHYSFNSPEARQQLISEFIQSFTVALNSLSSSFRISQLPSQTQTIAAQISNGSIGAGSWAERFGIEVINVGIENVEFTPASRELVKQYSTNRMNLKAYEGVSQQSSNISAQQKIAQGVHDNGLGDGGGMLFGMNLAQGMNSQTGAQVGQAVTLSFDEQIETVKKMKELMDAGLLTEDEFAAKKREIMGL</sequence>
<dbReference type="Pfam" id="PF13421">
    <property type="entry name" value="Band_7_1"/>
    <property type="match status" value="1"/>
</dbReference>
<dbReference type="AlphaFoldDB" id="A0A5B0EIW6"/>
<feature type="domain" description="SHOCT" evidence="1">
    <location>
        <begin position="348"/>
        <end position="372"/>
    </location>
</feature>
<accession>A0A5B0EIW6</accession>
<dbReference type="PANTHER" id="PTHR37826:SF2">
    <property type="entry name" value="ZINC-RIBBON DOMAIN-CONTAINING PROTEIN"/>
    <property type="match status" value="1"/>
</dbReference>
<name>A0A5B0EIW6_9MICC</name>
<reference evidence="3 4" key="1">
    <citation type="submission" date="2019-07" db="EMBL/GenBank/DDBJ databases">
        <title>Analysis of the biochemical properties, biological activity and biotechnological potential of siderophores and biosurfactants produced by Antarctic psychrotolerant bacteria.</title>
        <authorList>
            <person name="Styczynski M."/>
            <person name="Krucon T."/>
            <person name="Decewicz P."/>
            <person name="Dziewit L."/>
        </authorList>
    </citation>
    <scope>NUCLEOTIDE SEQUENCE [LARGE SCALE GENOMIC DNA]</scope>
    <source>
        <strain evidence="3 4">ANT_H27</strain>
    </source>
</reference>
<evidence type="ECO:0000259" key="2">
    <source>
        <dbReference type="Pfam" id="PF13421"/>
    </source>
</evidence>
<dbReference type="InterPro" id="IPR033880">
    <property type="entry name" value="SPFH_YdjI"/>
</dbReference>
<dbReference type="EMBL" id="VOBL01000004">
    <property type="protein sequence ID" value="KAA0978636.1"/>
    <property type="molecule type" value="Genomic_DNA"/>
</dbReference>
<evidence type="ECO:0000259" key="1">
    <source>
        <dbReference type="Pfam" id="PF09851"/>
    </source>
</evidence>
<dbReference type="Proteomes" id="UP000323856">
    <property type="component" value="Unassembled WGS sequence"/>
</dbReference>
<evidence type="ECO:0000313" key="3">
    <source>
        <dbReference type="EMBL" id="KAA0978636.1"/>
    </source>
</evidence>
<dbReference type="CDD" id="cd03408">
    <property type="entry name" value="SPFH_like_u1"/>
    <property type="match status" value="1"/>
</dbReference>
<protein>
    <submittedName>
        <fullName evidence="3">SPFH domain-containing protein</fullName>
    </submittedName>
</protein>
<dbReference type="Pfam" id="PF09851">
    <property type="entry name" value="SHOCT"/>
    <property type="match status" value="1"/>
</dbReference>
<comment type="caution">
    <text evidence="3">The sequence shown here is derived from an EMBL/GenBank/DDBJ whole genome shotgun (WGS) entry which is preliminary data.</text>
</comment>
<dbReference type="InterPro" id="IPR018649">
    <property type="entry name" value="SHOCT"/>
</dbReference>
<feature type="domain" description="SPFH" evidence="2">
    <location>
        <begin position="123"/>
        <end position="266"/>
    </location>
</feature>
<gene>
    <name evidence="3" type="ORF">FQ154_05245</name>
</gene>
<organism evidence="3 4">
    <name type="scientific">Paeniglutamicibacter gangotriensis</name>
    <dbReference type="NCBI Taxonomy" id="254787"/>
    <lineage>
        <taxon>Bacteria</taxon>
        <taxon>Bacillati</taxon>
        <taxon>Actinomycetota</taxon>
        <taxon>Actinomycetes</taxon>
        <taxon>Micrococcales</taxon>
        <taxon>Micrococcaceae</taxon>
        <taxon>Paeniglutamicibacter</taxon>
    </lineage>
</organism>